<feature type="domain" description="AraC effector-binding" evidence="1">
    <location>
        <begin position="1"/>
        <end position="157"/>
    </location>
</feature>
<reference evidence="2 3" key="1">
    <citation type="submission" date="2018-07" db="EMBL/GenBank/DDBJ databases">
        <title>Genomic Encyclopedia of Type Strains, Phase IV (KMG-IV): sequencing the most valuable type-strain genomes for metagenomic binning, comparative biology and taxonomic classification.</title>
        <authorList>
            <person name="Goeker M."/>
        </authorList>
    </citation>
    <scope>NUCLEOTIDE SEQUENCE [LARGE SCALE GENOMIC DNA]</scope>
    <source>
        <strain evidence="2 3">DSM 44290</strain>
    </source>
</reference>
<dbReference type="Gene3D" id="3.30.310.70">
    <property type="entry name" value="TT1751-like domain"/>
    <property type="match status" value="1"/>
</dbReference>
<dbReference type="PANTHER" id="PTHR38342:SF1">
    <property type="entry name" value="SLR5037 PROTEIN"/>
    <property type="match status" value="1"/>
</dbReference>
<dbReference type="SMART" id="SM00871">
    <property type="entry name" value="AraC_E_bind"/>
    <property type="match status" value="1"/>
</dbReference>
<dbReference type="InterPro" id="IPR011256">
    <property type="entry name" value="Reg_factor_effector_dom_sf"/>
</dbReference>
<organism evidence="2 3">
    <name type="scientific">Nocardia pseudobrasiliensis</name>
    <dbReference type="NCBI Taxonomy" id="45979"/>
    <lineage>
        <taxon>Bacteria</taxon>
        <taxon>Bacillati</taxon>
        <taxon>Actinomycetota</taxon>
        <taxon>Actinomycetes</taxon>
        <taxon>Mycobacteriales</taxon>
        <taxon>Nocardiaceae</taxon>
        <taxon>Nocardia</taxon>
    </lineage>
</organism>
<name>A0A370IC11_9NOCA</name>
<keyword evidence="3" id="KW-1185">Reference proteome</keyword>
<evidence type="ECO:0000313" key="3">
    <source>
        <dbReference type="Proteomes" id="UP000254869"/>
    </source>
</evidence>
<dbReference type="AlphaFoldDB" id="A0A370IC11"/>
<dbReference type="PANTHER" id="PTHR38342">
    <property type="entry name" value="SLR5037 PROTEIN"/>
    <property type="match status" value="1"/>
</dbReference>
<dbReference type="RefSeq" id="WP_307596454.1">
    <property type="nucleotide sequence ID" value="NZ_QQBC01000002.1"/>
</dbReference>
<dbReference type="STRING" id="1210086.GCA_001613105_01245"/>
<dbReference type="InterPro" id="IPR005180">
    <property type="entry name" value="DUF302"/>
</dbReference>
<accession>A0A370IC11</accession>
<evidence type="ECO:0000259" key="1">
    <source>
        <dbReference type="SMART" id="SM00871"/>
    </source>
</evidence>
<evidence type="ECO:0000313" key="2">
    <source>
        <dbReference type="EMBL" id="RDI68268.1"/>
    </source>
</evidence>
<dbReference type="Proteomes" id="UP000254869">
    <property type="component" value="Unassembled WGS sequence"/>
</dbReference>
<dbReference type="Pfam" id="PF03625">
    <property type="entry name" value="DUF302"/>
    <property type="match status" value="1"/>
</dbReference>
<dbReference type="InterPro" id="IPR029442">
    <property type="entry name" value="GyrI-like"/>
</dbReference>
<dbReference type="EMBL" id="QQBC01000002">
    <property type="protein sequence ID" value="RDI68268.1"/>
    <property type="molecule type" value="Genomic_DNA"/>
</dbReference>
<dbReference type="CDD" id="cd14797">
    <property type="entry name" value="DUF302"/>
    <property type="match status" value="1"/>
</dbReference>
<dbReference type="Gene3D" id="3.20.80.10">
    <property type="entry name" value="Regulatory factor, effector binding domain"/>
    <property type="match status" value="1"/>
</dbReference>
<dbReference type="InterPro" id="IPR010499">
    <property type="entry name" value="AraC_E-bd"/>
</dbReference>
<gene>
    <name evidence="2" type="ORF">DFR76_102669</name>
</gene>
<dbReference type="InterPro" id="IPR035923">
    <property type="entry name" value="TT1751-like_sf"/>
</dbReference>
<protein>
    <submittedName>
        <fullName evidence="2">Uncharacterized protein (DUF302 family)</fullName>
    </submittedName>
</protein>
<comment type="caution">
    <text evidence="2">The sequence shown here is derived from an EMBL/GenBank/DDBJ whole genome shotgun (WGS) entry which is preliminary data.</text>
</comment>
<sequence length="292" mass="31448">MNYRVDVCEAVPQAILRVPRQIRTDRLGEDLSSGMRALGAAVRRAGLTASGSPAICYRDEPATDDAILVDFEIPVEPGTMLGPASGAEVTIAPAALVARTCHRGGYGGLPSAYLALEQWMRESGYRPIGRATEVYLVGPDEVTDPGRLITEVRIPVTPPLALAVELTDPFDEVVRSTREALSDQGFGILTEMDVQAILREKLGEDIDRYLILGVCNPGLAARALRADPRAGLLLPCNVVIRATRPTTMVETADPRVLPQVIQQPDLAEIAEQAHRLLLAALDRLRSAGSDAR</sequence>
<dbReference type="SUPFAM" id="SSF103247">
    <property type="entry name" value="TT1751-like"/>
    <property type="match status" value="1"/>
</dbReference>
<dbReference type="SUPFAM" id="SSF55136">
    <property type="entry name" value="Probable bacterial effector-binding domain"/>
    <property type="match status" value="1"/>
</dbReference>
<dbReference type="Pfam" id="PF06445">
    <property type="entry name" value="GyrI-like"/>
    <property type="match status" value="1"/>
</dbReference>
<proteinExistence type="predicted"/>